<dbReference type="InterPro" id="IPR051212">
    <property type="entry name" value="Type-I_RE_S_subunit"/>
</dbReference>
<organism evidence="7 8">
    <name type="scientific">Thermococcus radiotolerans</name>
    <dbReference type="NCBI Taxonomy" id="187880"/>
    <lineage>
        <taxon>Archaea</taxon>
        <taxon>Methanobacteriati</taxon>
        <taxon>Methanobacteriota</taxon>
        <taxon>Thermococci</taxon>
        <taxon>Thermococcales</taxon>
        <taxon>Thermococcaceae</taxon>
        <taxon>Thermococcus</taxon>
    </lineage>
</organism>
<dbReference type="EMBL" id="CP015106">
    <property type="protein sequence ID" value="ASJ15075.1"/>
    <property type="molecule type" value="Genomic_DNA"/>
</dbReference>
<dbReference type="OrthoDB" id="84651at2157"/>
<dbReference type="Pfam" id="PF01420">
    <property type="entry name" value="Methylase_S"/>
    <property type="match status" value="2"/>
</dbReference>
<evidence type="ECO:0000256" key="5">
    <source>
        <dbReference type="SAM" id="MobiDB-lite"/>
    </source>
</evidence>
<evidence type="ECO:0000256" key="3">
    <source>
        <dbReference type="ARBA" id="ARBA00023125"/>
    </source>
</evidence>
<evidence type="ECO:0000313" key="8">
    <source>
        <dbReference type="Proteomes" id="UP000250085"/>
    </source>
</evidence>
<feature type="coiled-coil region" evidence="4">
    <location>
        <begin position="192"/>
        <end position="233"/>
    </location>
</feature>
<dbReference type="InterPro" id="IPR044946">
    <property type="entry name" value="Restrct_endonuc_typeI_TRD_sf"/>
</dbReference>
<feature type="domain" description="Type I restriction modification DNA specificity" evidence="6">
    <location>
        <begin position="38"/>
        <end position="213"/>
    </location>
</feature>
<dbReference type="PANTHER" id="PTHR43140:SF1">
    <property type="entry name" value="TYPE I RESTRICTION ENZYME ECOKI SPECIFICITY SUBUNIT"/>
    <property type="match status" value="1"/>
</dbReference>
<evidence type="ECO:0000313" key="7">
    <source>
        <dbReference type="EMBL" id="ASJ15075.1"/>
    </source>
</evidence>
<dbReference type="CDD" id="cd17260">
    <property type="entry name" value="RMtype1_S_EcoEI-TRD1-CR1_like"/>
    <property type="match status" value="1"/>
</dbReference>
<dbReference type="PANTHER" id="PTHR43140">
    <property type="entry name" value="TYPE-1 RESTRICTION ENZYME ECOKI SPECIFICITY PROTEIN"/>
    <property type="match status" value="1"/>
</dbReference>
<feature type="domain" description="Type I restriction modification DNA specificity" evidence="6">
    <location>
        <begin position="242"/>
        <end position="407"/>
    </location>
</feature>
<dbReference type="RefSeq" id="WP_088867127.1">
    <property type="nucleotide sequence ID" value="NZ_CP015106.1"/>
</dbReference>
<dbReference type="SUPFAM" id="SSF116734">
    <property type="entry name" value="DNA methylase specificity domain"/>
    <property type="match status" value="2"/>
</dbReference>
<name>A0A2Z2MZ41_9EURY</name>
<proteinExistence type="inferred from homology"/>
<dbReference type="Gene3D" id="3.90.220.20">
    <property type="entry name" value="DNA methylase specificity domains"/>
    <property type="match status" value="2"/>
</dbReference>
<protein>
    <recommendedName>
        <fullName evidence="6">Type I restriction modification DNA specificity domain-containing protein</fullName>
    </recommendedName>
</protein>
<keyword evidence="4" id="KW-0175">Coiled coil</keyword>
<reference evidence="7 8" key="1">
    <citation type="submission" date="2016-04" db="EMBL/GenBank/DDBJ databases">
        <title>Complete genome sequence of Thermococcus radiotolerans type strain EJ2.</title>
        <authorList>
            <person name="Oger P.M."/>
        </authorList>
    </citation>
    <scope>NUCLEOTIDE SEQUENCE [LARGE SCALE GENOMIC DNA]</scope>
    <source>
        <strain evidence="7 8">EJ2</strain>
    </source>
</reference>
<dbReference type="Proteomes" id="UP000250085">
    <property type="component" value="Chromosome"/>
</dbReference>
<dbReference type="GO" id="GO:0009307">
    <property type="term" value="P:DNA restriction-modification system"/>
    <property type="evidence" value="ECO:0007669"/>
    <property type="project" value="UniProtKB-KW"/>
</dbReference>
<evidence type="ECO:0000259" key="6">
    <source>
        <dbReference type="Pfam" id="PF01420"/>
    </source>
</evidence>
<dbReference type="KEGG" id="trl:A3L10_08020"/>
<sequence>MKEKPLTEFMGSKKGAKEHKEKPAKPKVAGLKGPWKLPEGWRWVRLGDVAGIRGNSGVKKKLLQFNSIAFIPMELIPEKGVFSRYELRESTNIKSYSYAEPGDILLAKITPSFENGKQGIVPKNVPNNFALATTEVYPIYIENNLLDRMYLFYILKSKYARKTLEDQMLGTTGRQRVPKEAVLKLKIPLPPLEEQKRIVAKLDEISKRLEEAKRHAREAREEAEKLMASALHEVFSKAEEMGWEWVRLGEIARHEMGGTPRKDNREYWENGEIPWITASEIPTDSKYVTTYRFLITKKALEESNTKLAMSGDILLVTTASIGKIAIASFNVAVNQQITIISTKNEEKAKNDYLYYAIKYFFPIEFNIVTRGAAQLHINQKMIKRFKIALPPLEEQKRIVTYLDAVSERAQKLVRLYGEREKELEQLFPAILDRAFRGEL</sequence>
<keyword evidence="3" id="KW-0238">DNA-binding</keyword>
<keyword evidence="8" id="KW-1185">Reference proteome</keyword>
<evidence type="ECO:0000256" key="2">
    <source>
        <dbReference type="ARBA" id="ARBA00022747"/>
    </source>
</evidence>
<dbReference type="AlphaFoldDB" id="A0A2Z2MZ41"/>
<dbReference type="REBASE" id="210331">
    <property type="entry name" value="S.TraEJ2ORF8015P"/>
</dbReference>
<dbReference type="GeneID" id="33328787"/>
<evidence type="ECO:0000256" key="4">
    <source>
        <dbReference type="SAM" id="Coils"/>
    </source>
</evidence>
<dbReference type="InterPro" id="IPR000055">
    <property type="entry name" value="Restrct_endonuc_typeI_TRD"/>
</dbReference>
<evidence type="ECO:0000256" key="1">
    <source>
        <dbReference type="ARBA" id="ARBA00010923"/>
    </source>
</evidence>
<comment type="similarity">
    <text evidence="1">Belongs to the type-I restriction system S methylase family.</text>
</comment>
<keyword evidence="2" id="KW-0680">Restriction system</keyword>
<feature type="region of interest" description="Disordered" evidence="5">
    <location>
        <begin position="1"/>
        <end position="29"/>
    </location>
</feature>
<gene>
    <name evidence="7" type="ORF">A3L10_08020</name>
</gene>
<dbReference type="GO" id="GO:0003677">
    <property type="term" value="F:DNA binding"/>
    <property type="evidence" value="ECO:0007669"/>
    <property type="project" value="UniProtKB-KW"/>
</dbReference>
<accession>A0A2Z2MZ41</accession>